<evidence type="ECO:0000313" key="4">
    <source>
        <dbReference type="Proteomes" id="UP000245207"/>
    </source>
</evidence>
<feature type="transmembrane region" description="Helical" evidence="2">
    <location>
        <begin position="168"/>
        <end position="193"/>
    </location>
</feature>
<feature type="compositionally biased region" description="Polar residues" evidence="1">
    <location>
        <begin position="48"/>
        <end position="57"/>
    </location>
</feature>
<evidence type="ECO:0000313" key="3">
    <source>
        <dbReference type="EMBL" id="PWA56263.1"/>
    </source>
</evidence>
<evidence type="ECO:0000256" key="2">
    <source>
        <dbReference type="SAM" id="Phobius"/>
    </source>
</evidence>
<keyword evidence="2" id="KW-1133">Transmembrane helix</keyword>
<keyword evidence="2" id="KW-0812">Transmembrane</keyword>
<sequence length="197" mass="22117">MVNGIRPVSPVVKIAPFNLCIPKLVHLDRIKKTKDTFRSSTKPKQKLTPKSTNNKNITDAEHGISLPNPLLPIQKLNAKTSTNYQRSHLTYRKISRTRPQFFLREGYGAKYAISVGGRNHDLSLHNGGNEPFWSVKSLFAILAEQPSQLKYIEWPGFQNTVKTATLTLVLVAMLIIVLSSVESGLWYLVALILRKPA</sequence>
<comment type="caution">
    <text evidence="3">The sequence shown here is derived from an EMBL/GenBank/DDBJ whole genome shotgun (WGS) entry which is preliminary data.</text>
</comment>
<dbReference type="Proteomes" id="UP000245207">
    <property type="component" value="Unassembled WGS sequence"/>
</dbReference>
<keyword evidence="4" id="KW-1185">Reference proteome</keyword>
<organism evidence="3 4">
    <name type="scientific">Artemisia annua</name>
    <name type="common">Sweet wormwood</name>
    <dbReference type="NCBI Taxonomy" id="35608"/>
    <lineage>
        <taxon>Eukaryota</taxon>
        <taxon>Viridiplantae</taxon>
        <taxon>Streptophyta</taxon>
        <taxon>Embryophyta</taxon>
        <taxon>Tracheophyta</taxon>
        <taxon>Spermatophyta</taxon>
        <taxon>Magnoliopsida</taxon>
        <taxon>eudicotyledons</taxon>
        <taxon>Gunneridae</taxon>
        <taxon>Pentapetalae</taxon>
        <taxon>asterids</taxon>
        <taxon>campanulids</taxon>
        <taxon>Asterales</taxon>
        <taxon>Asteraceae</taxon>
        <taxon>Asteroideae</taxon>
        <taxon>Anthemideae</taxon>
        <taxon>Artemisiinae</taxon>
        <taxon>Artemisia</taxon>
    </lineage>
</organism>
<keyword evidence="2" id="KW-0472">Membrane</keyword>
<feature type="region of interest" description="Disordered" evidence="1">
    <location>
        <begin position="35"/>
        <end position="58"/>
    </location>
</feature>
<name>A0A2U1M4R2_ARTAN</name>
<dbReference type="STRING" id="35608.A0A2U1M4R2"/>
<evidence type="ECO:0000256" key="1">
    <source>
        <dbReference type="SAM" id="MobiDB-lite"/>
    </source>
</evidence>
<dbReference type="EMBL" id="PKPP01006517">
    <property type="protein sequence ID" value="PWA56263.1"/>
    <property type="molecule type" value="Genomic_DNA"/>
</dbReference>
<dbReference type="OrthoDB" id="1913236at2759"/>
<dbReference type="PANTHER" id="PTHR37247:SF1">
    <property type="entry name" value="TRANSMEMBRANE PROTEIN"/>
    <property type="match status" value="1"/>
</dbReference>
<protein>
    <submittedName>
        <fullName evidence="3">Uncharacterized protein</fullName>
    </submittedName>
</protein>
<dbReference type="AlphaFoldDB" id="A0A2U1M4R2"/>
<gene>
    <name evidence="3" type="ORF">CTI12_AA414530</name>
</gene>
<accession>A0A2U1M4R2</accession>
<dbReference type="PANTHER" id="PTHR37247">
    <property type="entry name" value="TRANSMEMBRANE PROTEIN"/>
    <property type="match status" value="1"/>
</dbReference>
<reference evidence="3 4" key="1">
    <citation type="journal article" date="2018" name="Mol. Plant">
        <title>The genome of Artemisia annua provides insight into the evolution of Asteraceae family and artemisinin biosynthesis.</title>
        <authorList>
            <person name="Shen Q."/>
            <person name="Zhang L."/>
            <person name="Liao Z."/>
            <person name="Wang S."/>
            <person name="Yan T."/>
            <person name="Shi P."/>
            <person name="Liu M."/>
            <person name="Fu X."/>
            <person name="Pan Q."/>
            <person name="Wang Y."/>
            <person name="Lv Z."/>
            <person name="Lu X."/>
            <person name="Zhang F."/>
            <person name="Jiang W."/>
            <person name="Ma Y."/>
            <person name="Chen M."/>
            <person name="Hao X."/>
            <person name="Li L."/>
            <person name="Tang Y."/>
            <person name="Lv G."/>
            <person name="Zhou Y."/>
            <person name="Sun X."/>
            <person name="Brodelius P.E."/>
            <person name="Rose J.K.C."/>
            <person name="Tang K."/>
        </authorList>
    </citation>
    <scope>NUCLEOTIDE SEQUENCE [LARGE SCALE GENOMIC DNA]</scope>
    <source>
        <strain evidence="4">cv. Huhao1</strain>
        <tissue evidence="3">Leaf</tissue>
    </source>
</reference>
<proteinExistence type="predicted"/>